<evidence type="ECO:0000256" key="6">
    <source>
        <dbReference type="SAM" id="Phobius"/>
    </source>
</evidence>
<accession>A0A0F4KQU9</accession>
<dbReference type="PANTHER" id="PTHR30250">
    <property type="entry name" value="PST FAMILY PREDICTED COLANIC ACID TRANSPORTER"/>
    <property type="match status" value="1"/>
</dbReference>
<dbReference type="PATRIC" id="fig|1218508.4.peg.1184"/>
<feature type="transmembrane region" description="Helical" evidence="6">
    <location>
        <begin position="84"/>
        <end position="104"/>
    </location>
</feature>
<protein>
    <submittedName>
        <fullName evidence="7">EpsU</fullName>
    </submittedName>
</protein>
<dbReference type="Pfam" id="PF01943">
    <property type="entry name" value="Polysacc_synt"/>
    <property type="match status" value="1"/>
</dbReference>
<evidence type="ECO:0000256" key="2">
    <source>
        <dbReference type="ARBA" id="ARBA00022475"/>
    </source>
</evidence>
<dbReference type="PANTHER" id="PTHR30250:SF11">
    <property type="entry name" value="O-ANTIGEN TRANSPORTER-RELATED"/>
    <property type="match status" value="1"/>
</dbReference>
<organism evidence="7 8">
    <name type="scientific">Bombilactobacillus mellis</name>
    <dbReference type="NCBI Taxonomy" id="1218508"/>
    <lineage>
        <taxon>Bacteria</taxon>
        <taxon>Bacillati</taxon>
        <taxon>Bacillota</taxon>
        <taxon>Bacilli</taxon>
        <taxon>Lactobacillales</taxon>
        <taxon>Lactobacillaceae</taxon>
        <taxon>Bombilactobacillus</taxon>
    </lineage>
</organism>
<feature type="transmembrane region" description="Helical" evidence="6">
    <location>
        <begin position="140"/>
        <end position="158"/>
    </location>
</feature>
<feature type="transmembrane region" description="Helical" evidence="6">
    <location>
        <begin position="411"/>
        <end position="430"/>
    </location>
</feature>
<dbReference type="Proteomes" id="UP000033695">
    <property type="component" value="Unassembled WGS sequence"/>
</dbReference>
<feature type="transmembrane region" description="Helical" evidence="6">
    <location>
        <begin position="380"/>
        <end position="399"/>
    </location>
</feature>
<keyword evidence="2" id="KW-1003">Cell membrane</keyword>
<feature type="transmembrane region" description="Helical" evidence="6">
    <location>
        <begin position="287"/>
        <end position="307"/>
    </location>
</feature>
<feature type="transmembrane region" description="Helical" evidence="6">
    <location>
        <begin position="47"/>
        <end position="63"/>
    </location>
</feature>
<comment type="caution">
    <text evidence="7">The sequence shown here is derived from an EMBL/GenBank/DDBJ whole genome shotgun (WGS) entry which is preliminary data.</text>
</comment>
<evidence type="ECO:0000256" key="3">
    <source>
        <dbReference type="ARBA" id="ARBA00022692"/>
    </source>
</evidence>
<reference evidence="7 8" key="1">
    <citation type="submission" date="2014-12" db="EMBL/GenBank/DDBJ databases">
        <title>Comparative genomics of the lactic acid bacteria isolated from the honey bee gut.</title>
        <authorList>
            <person name="Ellegaard K.M."/>
            <person name="Tamarit D."/>
            <person name="Javelind E."/>
            <person name="Olofsson T."/>
            <person name="Andersson S.G."/>
            <person name="Vasquez A."/>
        </authorList>
    </citation>
    <scope>NUCLEOTIDE SEQUENCE [LARGE SCALE GENOMIC DNA]</scope>
    <source>
        <strain evidence="7 8">Hon2</strain>
    </source>
</reference>
<dbReference type="AlphaFoldDB" id="A0A0F4KQU9"/>
<dbReference type="HOGENOM" id="CLU_022017_0_0_9"/>
<sequence>MQLIKNYLYNVFYQLFILIVPLITMPYISRVLGPTGSGINYLTSANTQYFILLGSLGITLYGNRQIAYLRDNKQRVSQAFWEIFLLRCLTTLVALSSFYIFVYFNHTYQGAYLMQSILIIATALDISWFFMGVENFKVTVSRNVIVKIFSILFIFTLVKTKNDVIIYIFILSLSQLLGNLALFPYLRHYINWPQWRQLQIWQHLRPSLALFLPQVAMQIYLILNKTMVGWLVSVKATGFYTYSDNTIRAVLTLGTSLATVMMPRVANTFIHGDIKQVNKYTQLSFDFASALAVPLMFGIAAVSLKFVPSFLGAGYSPVAYLMIIETLLILPVTWTSVIGNQYLIPLGRNRTYTNSVLLGALISIVLNVPLILLFQTQGAMIVSVVCEFAVAFYQLYAIRQELPLRFLFNEFWKYLFAGLIMFVIVFYLHLHWKFTLLTFFVEVAAGISIYLAGLLILKAPVLSRLKILLAK</sequence>
<comment type="subcellular location">
    <subcellularLocation>
        <location evidence="1">Cell membrane</location>
        <topology evidence="1">Multi-pass membrane protein</topology>
    </subcellularLocation>
</comment>
<evidence type="ECO:0000256" key="5">
    <source>
        <dbReference type="ARBA" id="ARBA00023136"/>
    </source>
</evidence>
<dbReference type="InterPro" id="IPR050833">
    <property type="entry name" value="Poly_Biosynth_Transport"/>
</dbReference>
<feature type="transmembrane region" description="Helical" evidence="6">
    <location>
        <begin position="7"/>
        <end position="27"/>
    </location>
</feature>
<evidence type="ECO:0000256" key="4">
    <source>
        <dbReference type="ARBA" id="ARBA00022989"/>
    </source>
</evidence>
<dbReference type="EMBL" id="JXBZ01000008">
    <property type="protein sequence ID" value="KJY48785.1"/>
    <property type="molecule type" value="Genomic_DNA"/>
</dbReference>
<dbReference type="STRING" id="1218508.JG29_11960"/>
<keyword evidence="4 6" id="KW-1133">Transmembrane helix</keyword>
<dbReference type="RefSeq" id="WP_045923041.1">
    <property type="nucleotide sequence ID" value="NZ_JBHTHW010000008.1"/>
</dbReference>
<feature type="transmembrane region" description="Helical" evidence="6">
    <location>
        <begin position="247"/>
        <end position="266"/>
    </location>
</feature>
<keyword evidence="3 6" id="KW-0812">Transmembrane</keyword>
<keyword evidence="8" id="KW-1185">Reference proteome</keyword>
<feature type="transmembrane region" description="Helical" evidence="6">
    <location>
        <begin position="110"/>
        <end position="133"/>
    </location>
</feature>
<evidence type="ECO:0000313" key="7">
    <source>
        <dbReference type="EMBL" id="KJY48785.1"/>
    </source>
</evidence>
<feature type="transmembrane region" description="Helical" evidence="6">
    <location>
        <begin position="436"/>
        <end position="457"/>
    </location>
</feature>
<feature type="transmembrane region" description="Helical" evidence="6">
    <location>
        <begin position="207"/>
        <end position="227"/>
    </location>
</feature>
<feature type="transmembrane region" description="Helical" evidence="6">
    <location>
        <begin position="319"/>
        <end position="344"/>
    </location>
</feature>
<proteinExistence type="predicted"/>
<dbReference type="GO" id="GO:0005886">
    <property type="term" value="C:plasma membrane"/>
    <property type="evidence" value="ECO:0007669"/>
    <property type="project" value="UniProtKB-SubCell"/>
</dbReference>
<gene>
    <name evidence="7" type="ORF">JG29_11960</name>
</gene>
<evidence type="ECO:0000313" key="8">
    <source>
        <dbReference type="Proteomes" id="UP000033695"/>
    </source>
</evidence>
<evidence type="ECO:0000256" key="1">
    <source>
        <dbReference type="ARBA" id="ARBA00004651"/>
    </source>
</evidence>
<name>A0A0F4KQU9_9LACO</name>
<feature type="transmembrane region" description="Helical" evidence="6">
    <location>
        <begin position="356"/>
        <end position="374"/>
    </location>
</feature>
<feature type="transmembrane region" description="Helical" evidence="6">
    <location>
        <begin position="164"/>
        <end position="186"/>
    </location>
</feature>
<keyword evidence="5 6" id="KW-0472">Membrane</keyword>
<dbReference type="OrthoDB" id="9815702at2"/>
<dbReference type="InterPro" id="IPR002797">
    <property type="entry name" value="Polysacc_synth"/>
</dbReference>